<dbReference type="InterPro" id="IPR006016">
    <property type="entry name" value="UspA"/>
</dbReference>
<organism evidence="3 4">
    <name type="scientific">Haladaptatus litoreus</name>
    <dbReference type="NCBI Taxonomy" id="553468"/>
    <lineage>
        <taxon>Archaea</taxon>
        <taxon>Methanobacteriati</taxon>
        <taxon>Methanobacteriota</taxon>
        <taxon>Stenosarchaea group</taxon>
        <taxon>Halobacteria</taxon>
        <taxon>Halobacteriales</taxon>
        <taxon>Haladaptataceae</taxon>
        <taxon>Haladaptatus</taxon>
    </lineage>
</organism>
<keyword evidence="4" id="KW-1185">Reference proteome</keyword>
<accession>A0A1N7CVK4</accession>
<dbReference type="Pfam" id="PF00582">
    <property type="entry name" value="Usp"/>
    <property type="match status" value="1"/>
</dbReference>
<dbReference type="EMBL" id="FTNO01000003">
    <property type="protein sequence ID" value="SIR67560.1"/>
    <property type="molecule type" value="Genomic_DNA"/>
</dbReference>
<dbReference type="Proteomes" id="UP000186914">
    <property type="component" value="Unassembled WGS sequence"/>
</dbReference>
<evidence type="ECO:0000256" key="1">
    <source>
        <dbReference type="ARBA" id="ARBA00008791"/>
    </source>
</evidence>
<dbReference type="InterPro" id="IPR014729">
    <property type="entry name" value="Rossmann-like_a/b/a_fold"/>
</dbReference>
<dbReference type="Gene3D" id="3.40.50.620">
    <property type="entry name" value="HUPs"/>
    <property type="match status" value="1"/>
</dbReference>
<dbReference type="PANTHER" id="PTHR46268:SF6">
    <property type="entry name" value="UNIVERSAL STRESS PROTEIN UP12"/>
    <property type="match status" value="1"/>
</dbReference>
<evidence type="ECO:0000313" key="4">
    <source>
        <dbReference type="Proteomes" id="UP000186914"/>
    </source>
</evidence>
<protein>
    <submittedName>
        <fullName evidence="3">Nucleotide-binding universal stress protein, UspA family</fullName>
    </submittedName>
</protein>
<dbReference type="CDD" id="cd00293">
    <property type="entry name" value="USP-like"/>
    <property type="match status" value="1"/>
</dbReference>
<reference evidence="4" key="1">
    <citation type="submission" date="2017-01" db="EMBL/GenBank/DDBJ databases">
        <authorList>
            <person name="Varghese N."/>
            <person name="Submissions S."/>
        </authorList>
    </citation>
    <scope>NUCLEOTIDE SEQUENCE [LARGE SCALE GENOMIC DNA]</scope>
    <source>
        <strain evidence="4">CGMCC 1.7737</strain>
    </source>
</reference>
<name>A0A1N7CVK4_9EURY</name>
<gene>
    <name evidence="3" type="ORF">SAMN05421858_3280</name>
</gene>
<dbReference type="SUPFAM" id="SSF52402">
    <property type="entry name" value="Adenine nucleotide alpha hydrolases-like"/>
    <property type="match status" value="1"/>
</dbReference>
<proteinExistence type="inferred from homology"/>
<dbReference type="InterPro" id="IPR006015">
    <property type="entry name" value="Universal_stress_UspA"/>
</dbReference>
<dbReference type="PANTHER" id="PTHR46268">
    <property type="entry name" value="STRESS RESPONSE PROTEIN NHAX"/>
    <property type="match status" value="1"/>
</dbReference>
<dbReference type="AlphaFoldDB" id="A0A1N7CVK4"/>
<comment type="similarity">
    <text evidence="1">Belongs to the universal stress protein A family.</text>
</comment>
<sequence length="140" mass="15268">MYESILVPIDGSKGAKRGVDHAIDLSEKYDSKLHTLFVVDEGIYGETPAMSSEELFLEQIQTNGEDLLEQVVSKAGKKGLETTAECLRGVPYEEIVKYASGNDIDLVVMGKHGISKHGSPHVGSTTERVMRSSEIPVFTV</sequence>
<dbReference type="PRINTS" id="PR01438">
    <property type="entry name" value="UNVRSLSTRESS"/>
</dbReference>
<dbReference type="OrthoDB" id="105697at2157"/>
<evidence type="ECO:0000313" key="3">
    <source>
        <dbReference type="EMBL" id="SIR67560.1"/>
    </source>
</evidence>
<evidence type="ECO:0000259" key="2">
    <source>
        <dbReference type="Pfam" id="PF00582"/>
    </source>
</evidence>
<feature type="domain" description="UspA" evidence="2">
    <location>
        <begin position="1"/>
        <end position="140"/>
    </location>
</feature>